<evidence type="ECO:0000313" key="2">
    <source>
        <dbReference type="EMBL" id="MDC7149845.1"/>
    </source>
</evidence>
<dbReference type="GeneID" id="93408481"/>
<evidence type="ECO:0000313" key="3">
    <source>
        <dbReference type="EMBL" id="OUO06718.1"/>
    </source>
</evidence>
<dbReference type="Pfam" id="PF07332">
    <property type="entry name" value="Phage_holin_3_6"/>
    <property type="match status" value="1"/>
</dbReference>
<reference evidence="2" key="3">
    <citation type="submission" date="2023-01" db="EMBL/GenBank/DDBJ databases">
        <title>Exploring GABA producing Bacteroides strains toward improving mental health.</title>
        <authorList>
            <person name="Yousuf B."/>
            <person name="Bouhlel N.E."/>
            <person name="Mottawea W."/>
            <person name="Hammami R."/>
        </authorList>
    </citation>
    <scope>NUCLEOTIDE SEQUENCE</scope>
    <source>
        <strain evidence="2">UO.H1047</strain>
    </source>
</reference>
<accession>A0A9Q5STY0</accession>
<dbReference type="Proteomes" id="UP001213646">
    <property type="component" value="Unassembled WGS sequence"/>
</dbReference>
<feature type="transmembrane region" description="Helical" evidence="1">
    <location>
        <begin position="73"/>
        <end position="94"/>
    </location>
</feature>
<keyword evidence="1" id="KW-0812">Transmembrane</keyword>
<proteinExistence type="predicted"/>
<name>A0A9Q5STY0_9BACT</name>
<organism evidence="3 4">
    <name type="scientific">Parabacteroides johnsonii</name>
    <dbReference type="NCBI Taxonomy" id="387661"/>
    <lineage>
        <taxon>Bacteria</taxon>
        <taxon>Pseudomonadati</taxon>
        <taxon>Bacteroidota</taxon>
        <taxon>Bacteroidia</taxon>
        <taxon>Bacteroidales</taxon>
        <taxon>Tannerellaceae</taxon>
        <taxon>Parabacteroides</taxon>
    </lineage>
</organism>
<protein>
    <submittedName>
        <fullName evidence="2">Phage holin family protein</fullName>
    </submittedName>
</protein>
<dbReference type="InterPro" id="IPR009937">
    <property type="entry name" value="Phage_holin_3_6"/>
</dbReference>
<dbReference type="RefSeq" id="WP_008150522.1">
    <property type="nucleotide sequence ID" value="NZ_CABJAU010000008.1"/>
</dbReference>
<reference evidence="3" key="2">
    <citation type="journal article" date="2018" name="BMC Genomics">
        <title>Whole genome sequencing and function prediction of 133 gut anaerobes isolated from chicken caecum in pure cultures.</title>
        <authorList>
            <person name="Medvecky M."/>
            <person name="Cejkova D."/>
            <person name="Polansky O."/>
            <person name="Karasova D."/>
            <person name="Kubasova T."/>
            <person name="Cizek A."/>
            <person name="Rychlik I."/>
        </authorList>
    </citation>
    <scope>NUCLEOTIDE SEQUENCE</scope>
    <source>
        <strain evidence="3">An42</strain>
    </source>
</reference>
<reference evidence="4" key="1">
    <citation type="submission" date="2017-04" db="EMBL/GenBank/DDBJ databases">
        <title>Function of individual gut microbiota members based on whole genome sequencing of pure cultures obtained from chicken caecum.</title>
        <authorList>
            <person name="Medvecky M."/>
            <person name="Cejkova D."/>
            <person name="Polansky O."/>
            <person name="Karasova D."/>
            <person name="Kubasova T."/>
            <person name="Cizek A."/>
            <person name="Rychlik I."/>
        </authorList>
    </citation>
    <scope>NUCLEOTIDE SEQUENCE [LARGE SCALE GENOMIC DNA]</scope>
    <source>
        <strain evidence="4">An42</strain>
    </source>
</reference>
<gene>
    <name evidence="3" type="ORF">B5F96_03245</name>
    <name evidence="2" type="ORF">PQG89_10465</name>
</gene>
<dbReference type="EMBL" id="NFIJ01000002">
    <property type="protein sequence ID" value="OUO06718.1"/>
    <property type="molecule type" value="Genomic_DNA"/>
</dbReference>
<feature type="transmembrane region" description="Helical" evidence="1">
    <location>
        <begin position="38"/>
        <end position="67"/>
    </location>
</feature>
<dbReference type="EMBL" id="JAQPYX010000085">
    <property type="protein sequence ID" value="MDC7149845.1"/>
    <property type="molecule type" value="Genomic_DNA"/>
</dbReference>
<keyword evidence="1" id="KW-0472">Membrane</keyword>
<evidence type="ECO:0000256" key="1">
    <source>
        <dbReference type="SAM" id="Phobius"/>
    </source>
</evidence>
<dbReference type="Proteomes" id="UP000195975">
    <property type="component" value="Unassembled WGS sequence"/>
</dbReference>
<evidence type="ECO:0000313" key="4">
    <source>
        <dbReference type="Proteomes" id="UP000195975"/>
    </source>
</evidence>
<dbReference type="AlphaFoldDB" id="A0A9Q5STY0"/>
<keyword evidence="1" id="KW-1133">Transmembrane helix</keyword>
<comment type="caution">
    <text evidence="3">The sequence shown here is derived from an EMBL/GenBank/DDBJ whole genome shotgun (WGS) entry which is preliminary data.</text>
</comment>
<sequence>MEKDSGEIFRELKKDLSAYVELKLELLKLNTYERTGKVIAVLSYGVILLFLAFFAILFIFLALGFFLGDLFGSAGSGFGVVAVLYLLLIGIIIMNKDRISNKVLNVVISALTTNDDKTNATDNEQSATDTTGETDF</sequence>